<feature type="transmembrane region" description="Helical" evidence="2">
    <location>
        <begin position="234"/>
        <end position="255"/>
    </location>
</feature>
<dbReference type="EMBL" id="JANBVO010000037">
    <property type="protein sequence ID" value="KAJ9136873.1"/>
    <property type="molecule type" value="Genomic_DNA"/>
</dbReference>
<keyword evidence="2" id="KW-0472">Membrane</keyword>
<feature type="transmembrane region" description="Helical" evidence="2">
    <location>
        <begin position="183"/>
        <end position="202"/>
    </location>
</feature>
<keyword evidence="3" id="KW-0378">Hydrolase</keyword>
<feature type="transmembrane region" description="Helical" evidence="2">
    <location>
        <begin position="153"/>
        <end position="177"/>
    </location>
</feature>
<feature type="transmembrane region" description="Helical" evidence="2">
    <location>
        <begin position="47"/>
        <end position="69"/>
    </location>
</feature>
<comment type="caution">
    <text evidence="3">The sequence shown here is derived from an EMBL/GenBank/DDBJ whole genome shotgun (WGS) entry which is preliminary data.</text>
</comment>
<keyword evidence="2" id="KW-1133">Transmembrane helix</keyword>
<evidence type="ECO:0000313" key="4">
    <source>
        <dbReference type="Proteomes" id="UP001174694"/>
    </source>
</evidence>
<keyword evidence="4" id="KW-1185">Reference proteome</keyword>
<sequence>MGSALPSGAAGTAAGVMIYSIASLICSGLLIWLTWTHQERSSYIACISYLAVVSTLASIIQQIHFIAFWEDVVITQFKHKKTHPNSPENAIAGGSVGMDLVLFYIQYYCYSVQAMLVMFWCCALAQSVYGLTELSTLKRRLRTVNNVGKAVAVLFPLITILLLRAPAIQAHFVLFILLADLPLMVSLAIGSGLLLAILGRYIHTKRKLLKWSQTYGQSFSSGTGRPKGMYDRWLLLRFTIAFVMLAAFEVTNSLFQATAASNNRKDAASPAPNLSLGRTRNTLLLFLPGVTPGLFMFLIFGMTAAFRRHMREKLLPEGWRRRRHSDAAGYPGRRRSGARGQVEVLGEGGPRGSSRDTTESGIGSESVDVEIQLGHMGMKSDEWPILPGGRAGGGVREVL</sequence>
<evidence type="ECO:0000256" key="2">
    <source>
        <dbReference type="SAM" id="Phobius"/>
    </source>
</evidence>
<keyword evidence="2" id="KW-0812">Transmembrane</keyword>
<dbReference type="Proteomes" id="UP001174694">
    <property type="component" value="Unassembled WGS sequence"/>
</dbReference>
<dbReference type="GO" id="GO:0016787">
    <property type="term" value="F:hydrolase activity"/>
    <property type="evidence" value="ECO:0007669"/>
    <property type="project" value="UniProtKB-KW"/>
</dbReference>
<organism evidence="3 4">
    <name type="scientific">Pleurostoma richardsiae</name>
    <dbReference type="NCBI Taxonomy" id="41990"/>
    <lineage>
        <taxon>Eukaryota</taxon>
        <taxon>Fungi</taxon>
        <taxon>Dikarya</taxon>
        <taxon>Ascomycota</taxon>
        <taxon>Pezizomycotina</taxon>
        <taxon>Sordariomycetes</taxon>
        <taxon>Sordariomycetidae</taxon>
        <taxon>Calosphaeriales</taxon>
        <taxon>Pleurostomataceae</taxon>
        <taxon>Pleurostoma</taxon>
    </lineage>
</organism>
<reference evidence="3" key="1">
    <citation type="submission" date="2022-07" db="EMBL/GenBank/DDBJ databases">
        <title>Fungi with potential for degradation of polypropylene.</title>
        <authorList>
            <person name="Gostincar C."/>
        </authorList>
    </citation>
    <scope>NUCLEOTIDE SEQUENCE</scope>
    <source>
        <strain evidence="3">EXF-13308</strain>
    </source>
</reference>
<feature type="transmembrane region" description="Helical" evidence="2">
    <location>
        <begin position="114"/>
        <end position="132"/>
    </location>
</feature>
<evidence type="ECO:0000256" key="1">
    <source>
        <dbReference type="SAM" id="MobiDB-lite"/>
    </source>
</evidence>
<dbReference type="AlphaFoldDB" id="A0AA38R4G4"/>
<accession>A0AA38R4G4</accession>
<feature type="transmembrane region" description="Helical" evidence="2">
    <location>
        <begin position="283"/>
        <end position="306"/>
    </location>
</feature>
<feature type="transmembrane region" description="Helical" evidence="2">
    <location>
        <begin position="12"/>
        <end position="35"/>
    </location>
</feature>
<name>A0AA38R4G4_9PEZI</name>
<protein>
    <submittedName>
        <fullName evidence="3">Glycoside hydrolase</fullName>
    </submittedName>
</protein>
<evidence type="ECO:0000313" key="3">
    <source>
        <dbReference type="EMBL" id="KAJ9136873.1"/>
    </source>
</evidence>
<proteinExistence type="predicted"/>
<feature type="region of interest" description="Disordered" evidence="1">
    <location>
        <begin position="324"/>
        <end position="365"/>
    </location>
</feature>
<gene>
    <name evidence="3" type="ORF">NKR23_g9447</name>
</gene>